<feature type="transmembrane region" description="Helical" evidence="8">
    <location>
        <begin position="519"/>
        <end position="540"/>
    </location>
</feature>
<organism evidence="11 12">
    <name type="scientific">Sorangium cellulosum</name>
    <name type="common">Polyangium cellulosum</name>
    <dbReference type="NCBI Taxonomy" id="56"/>
    <lineage>
        <taxon>Bacteria</taxon>
        <taxon>Pseudomonadati</taxon>
        <taxon>Myxococcota</taxon>
        <taxon>Polyangia</taxon>
        <taxon>Polyangiales</taxon>
        <taxon>Polyangiaceae</taxon>
        <taxon>Sorangium</taxon>
    </lineage>
</organism>
<dbReference type="Proteomes" id="UP000238348">
    <property type="component" value="Chromosome"/>
</dbReference>
<feature type="transmembrane region" description="Helical" evidence="8">
    <location>
        <begin position="618"/>
        <end position="638"/>
    </location>
</feature>
<dbReference type="PRINTS" id="PR00723">
    <property type="entry name" value="SUBTILISIN"/>
</dbReference>
<evidence type="ECO:0000256" key="5">
    <source>
        <dbReference type="ARBA" id="ARBA00022801"/>
    </source>
</evidence>
<dbReference type="GO" id="GO:0005576">
    <property type="term" value="C:extracellular region"/>
    <property type="evidence" value="ECO:0007669"/>
    <property type="project" value="UniProtKB-SubCell"/>
</dbReference>
<reference evidence="11 12" key="1">
    <citation type="submission" date="2015-09" db="EMBL/GenBank/DDBJ databases">
        <title>Sorangium comparison.</title>
        <authorList>
            <person name="Zaburannyi N."/>
            <person name="Bunk B."/>
            <person name="Overmann J."/>
            <person name="Mueller R."/>
        </authorList>
    </citation>
    <scope>NUCLEOTIDE SEQUENCE [LARGE SCALE GENOMIC DNA]</scope>
    <source>
        <strain evidence="11 12">So ce26</strain>
    </source>
</reference>
<dbReference type="GO" id="GO:0006508">
    <property type="term" value="P:proteolysis"/>
    <property type="evidence" value="ECO:0007669"/>
    <property type="project" value="UniProtKB-KW"/>
</dbReference>
<feature type="signal peptide" evidence="9">
    <location>
        <begin position="1"/>
        <end position="41"/>
    </location>
</feature>
<evidence type="ECO:0000256" key="4">
    <source>
        <dbReference type="ARBA" id="ARBA00022670"/>
    </source>
</evidence>
<keyword evidence="6 7" id="KW-0720">Serine protease</keyword>
<dbReference type="InterPro" id="IPR015500">
    <property type="entry name" value="Peptidase_S8_subtilisin-rel"/>
</dbReference>
<dbReference type="InterPro" id="IPR023828">
    <property type="entry name" value="Peptidase_S8_Ser-AS"/>
</dbReference>
<gene>
    <name evidence="11" type="primary">htrA</name>
    <name evidence="11" type="ORF">SOCE26_101360</name>
</gene>
<dbReference type="PANTHER" id="PTHR43806">
    <property type="entry name" value="PEPTIDASE S8"/>
    <property type="match status" value="1"/>
</dbReference>
<evidence type="ECO:0000313" key="12">
    <source>
        <dbReference type="Proteomes" id="UP000238348"/>
    </source>
</evidence>
<dbReference type="AlphaFoldDB" id="A0A2L0FAR8"/>
<comment type="subcellular location">
    <subcellularLocation>
        <location evidence="1">Secreted</location>
    </subcellularLocation>
</comment>
<keyword evidence="8" id="KW-0472">Membrane</keyword>
<feature type="transmembrane region" description="Helical" evidence="8">
    <location>
        <begin position="488"/>
        <end position="507"/>
    </location>
</feature>
<dbReference type="InterPro" id="IPR036852">
    <property type="entry name" value="Peptidase_S8/S53_dom_sf"/>
</dbReference>
<keyword evidence="4 7" id="KW-0645">Protease</keyword>
<feature type="chain" id="PRO_5014765912" evidence="9">
    <location>
        <begin position="42"/>
        <end position="646"/>
    </location>
</feature>
<evidence type="ECO:0000256" key="3">
    <source>
        <dbReference type="ARBA" id="ARBA00022525"/>
    </source>
</evidence>
<evidence type="ECO:0000256" key="7">
    <source>
        <dbReference type="PROSITE-ProRule" id="PRU01240"/>
    </source>
</evidence>
<keyword evidence="3" id="KW-0964">Secreted</keyword>
<protein>
    <submittedName>
        <fullName evidence="11">Serine protease</fullName>
        <ecNumber evidence="11">3.4.21.108</ecNumber>
    </submittedName>
</protein>
<dbReference type="InterPro" id="IPR000209">
    <property type="entry name" value="Peptidase_S8/S53_dom"/>
</dbReference>
<evidence type="ECO:0000256" key="9">
    <source>
        <dbReference type="SAM" id="SignalP"/>
    </source>
</evidence>
<dbReference type="Gene3D" id="3.40.50.200">
    <property type="entry name" value="Peptidase S8/S53 domain"/>
    <property type="match status" value="1"/>
</dbReference>
<evidence type="ECO:0000256" key="6">
    <source>
        <dbReference type="ARBA" id="ARBA00022825"/>
    </source>
</evidence>
<dbReference type="PROSITE" id="PS00138">
    <property type="entry name" value="SUBTILASE_SER"/>
    <property type="match status" value="1"/>
</dbReference>
<feature type="active site" description="Charge relay system" evidence="7">
    <location>
        <position position="424"/>
    </location>
</feature>
<dbReference type="InterPro" id="IPR050131">
    <property type="entry name" value="Peptidase_S8_subtilisin-like"/>
</dbReference>
<keyword evidence="8" id="KW-0812">Transmembrane</keyword>
<dbReference type="PROSITE" id="PS51892">
    <property type="entry name" value="SUBTILASE"/>
    <property type="match status" value="1"/>
</dbReference>
<feature type="active site" description="Charge relay system" evidence="7">
    <location>
        <position position="222"/>
    </location>
</feature>
<dbReference type="PANTHER" id="PTHR43806:SF11">
    <property type="entry name" value="CEREVISIN-RELATED"/>
    <property type="match status" value="1"/>
</dbReference>
<evidence type="ECO:0000313" key="11">
    <source>
        <dbReference type="EMBL" id="AUX48597.1"/>
    </source>
</evidence>
<evidence type="ECO:0000256" key="2">
    <source>
        <dbReference type="ARBA" id="ARBA00011073"/>
    </source>
</evidence>
<keyword evidence="9" id="KW-0732">Signal</keyword>
<dbReference type="GO" id="GO:0004252">
    <property type="term" value="F:serine-type endopeptidase activity"/>
    <property type="evidence" value="ECO:0007669"/>
    <property type="project" value="UniProtKB-UniRule"/>
</dbReference>
<feature type="active site" description="Charge relay system" evidence="7">
    <location>
        <position position="263"/>
    </location>
</feature>
<name>A0A2L0FAR8_SORCE</name>
<dbReference type="RefSeq" id="WP_234023167.1">
    <property type="nucleotide sequence ID" value="NZ_CP012673.1"/>
</dbReference>
<dbReference type="SUPFAM" id="SSF52743">
    <property type="entry name" value="Subtilisin-like"/>
    <property type="match status" value="1"/>
</dbReference>
<proteinExistence type="inferred from homology"/>
<dbReference type="EMBL" id="CP012673">
    <property type="protein sequence ID" value="AUX48597.1"/>
    <property type="molecule type" value="Genomic_DNA"/>
</dbReference>
<dbReference type="InterPro" id="IPR034084">
    <property type="entry name" value="Thermitase-like_dom"/>
</dbReference>
<dbReference type="CDD" id="cd07484">
    <property type="entry name" value="Peptidases_S8_Thermitase_like"/>
    <property type="match status" value="1"/>
</dbReference>
<dbReference type="Pfam" id="PF00082">
    <property type="entry name" value="Peptidase_S8"/>
    <property type="match status" value="1"/>
</dbReference>
<keyword evidence="5 7" id="KW-0378">Hydrolase</keyword>
<evidence type="ECO:0000259" key="10">
    <source>
        <dbReference type="Pfam" id="PF00082"/>
    </source>
</evidence>
<keyword evidence="8" id="KW-1133">Transmembrane helix</keyword>
<dbReference type="EC" id="3.4.21.108" evidence="11"/>
<feature type="transmembrane region" description="Helical" evidence="8">
    <location>
        <begin position="594"/>
        <end position="612"/>
    </location>
</feature>
<accession>A0A2L0FAR8</accession>
<feature type="transmembrane region" description="Helical" evidence="8">
    <location>
        <begin position="568"/>
        <end position="587"/>
    </location>
</feature>
<evidence type="ECO:0000256" key="1">
    <source>
        <dbReference type="ARBA" id="ARBA00004613"/>
    </source>
</evidence>
<sequence>MHQPRLQRGSGTATHPTGRAALATSLLAATALVALSGAARADGAEEGRAGPALATHSPGMLEPRLPSYADPARHGYPGSGLGGFDLPYEPVATAGEPLLGMSSELEETSYDIPGQIVVDARDDLDDGALAALANDFSLRLIPTALASETRIQIATINGPVSATLARLARDPRVEAAEPLAWVRASFVANDPLLKEQWHMARVGAERAWDFSTGRGVTVAVVDTGIACETHGPFVKAPDLASTECVEGWNFVTKTNHANDDQGHGTHVAGTIAQSTNNGIGAVGLAFHARLMPVKVLNESGWGTTADVADGIRWAAENGAHVINLSLGGPRNSKVLQNAIDYAIQRGAVVVAAAGNTGGRVQFPGASDGVIGVSASDPNDKIARFSSRGQGVDVAAPGVNVTQQTICNRGRGDCEAPYPAYNGTSMAAPHVAGAAALLVGLGVSDPRAVEDAIRAGARVVDDSESGKLLYGAGILDAASSVARVTQSHIVVRMLALLLLAGWVARRARKKDANATTPWQASFLLPALAAGPGLFFFAPWILPRVDLAVDVLARPIADLDLLIGASVHRWLPLANALIPLGLTTLFFGVKKLRPAIAGIAVGTAAYLTSVVVLGEVAGPLGRVALVVWCAVNAAACLWIARTNLSASR</sequence>
<evidence type="ECO:0000256" key="8">
    <source>
        <dbReference type="SAM" id="Phobius"/>
    </source>
</evidence>
<feature type="domain" description="Peptidase S8/S53" evidence="10">
    <location>
        <begin position="213"/>
        <end position="438"/>
    </location>
</feature>
<comment type="similarity">
    <text evidence="2 7">Belongs to the peptidase S8 family.</text>
</comment>